<organism evidence="1 2">
    <name type="scientific">Naganishia cerealis</name>
    <dbReference type="NCBI Taxonomy" id="610337"/>
    <lineage>
        <taxon>Eukaryota</taxon>
        <taxon>Fungi</taxon>
        <taxon>Dikarya</taxon>
        <taxon>Basidiomycota</taxon>
        <taxon>Agaricomycotina</taxon>
        <taxon>Tremellomycetes</taxon>
        <taxon>Filobasidiales</taxon>
        <taxon>Filobasidiaceae</taxon>
        <taxon>Naganishia</taxon>
    </lineage>
</organism>
<name>A0ACC2W2R3_9TREE</name>
<accession>A0ACC2W2R3</accession>
<dbReference type="EMBL" id="JASBWR010000033">
    <property type="protein sequence ID" value="KAJ9105666.1"/>
    <property type="molecule type" value="Genomic_DNA"/>
</dbReference>
<keyword evidence="2" id="KW-1185">Reference proteome</keyword>
<proteinExistence type="predicted"/>
<reference evidence="1" key="1">
    <citation type="submission" date="2023-04" db="EMBL/GenBank/DDBJ databases">
        <title>Draft Genome sequencing of Naganishia species isolated from polar environments using Oxford Nanopore Technology.</title>
        <authorList>
            <person name="Leo P."/>
            <person name="Venkateswaran K."/>
        </authorList>
    </citation>
    <scope>NUCLEOTIDE SEQUENCE</scope>
    <source>
        <strain evidence="1">MNA-CCFEE 5261</strain>
    </source>
</reference>
<protein>
    <submittedName>
        <fullName evidence="1">Increased recombination centers protein 6</fullName>
    </submittedName>
</protein>
<evidence type="ECO:0000313" key="2">
    <source>
        <dbReference type="Proteomes" id="UP001241377"/>
    </source>
</evidence>
<gene>
    <name evidence="1" type="primary">IRC6</name>
    <name evidence="1" type="ORF">QFC19_003438</name>
</gene>
<dbReference type="Proteomes" id="UP001241377">
    <property type="component" value="Unassembled WGS sequence"/>
</dbReference>
<comment type="caution">
    <text evidence="1">The sequence shown here is derived from an EMBL/GenBank/DDBJ whole genome shotgun (WGS) entry which is preliminary data.</text>
</comment>
<evidence type="ECO:0000313" key="1">
    <source>
        <dbReference type="EMBL" id="KAJ9105666.1"/>
    </source>
</evidence>
<sequence>MVDEYPEKRTITPSWEHLNAWSDEFMSEDMEELRRALDGIVFCLNVDDKATMKDLEPTIGVLEKIYELLGGAEWAGFFAIVGVSRSEDNENHAIVEDAATIRGFEYINLEEEGQNEFRDKLGKDRLVELFDTHDWSDIETSEDDGFAARKRKMAESMCQRLLDDDEKDMSSENGVNDVNVEEFENVIEKLKQARIKAESMEGAERNEYAQQVMEDVLLYL</sequence>